<proteinExistence type="inferred from homology"/>
<sequence length="254" mass="25998">MPSTIVITGASSGIGRALAAAYARPGATLHLFGRDATRLEATAAAVAAHGGTAAIHAVDVCDAAAMAAALTAIDAATPVDLLVANAGISAGTRGGGESDAQTRAVFAVNIDGVLNTVLPLLAPMRARRKGQIAIVSSVAGFRGFAGAPAYCGSKAAVRVWGEGLRAEAAADGVAVSVVCPGFVETPMTGANGFPMPFLMQPDRAARIIRKGLARNRGRITFPWQMAVVGWFLRALPDALVDRLGRRLPRKPPQP</sequence>
<evidence type="ECO:0000313" key="4">
    <source>
        <dbReference type="EMBL" id="SBW12488.1"/>
    </source>
</evidence>
<dbReference type="GO" id="GO:0016491">
    <property type="term" value="F:oxidoreductase activity"/>
    <property type="evidence" value="ECO:0007669"/>
    <property type="project" value="UniProtKB-KW"/>
</dbReference>
<dbReference type="PRINTS" id="PR00081">
    <property type="entry name" value="GDHRDH"/>
</dbReference>
<keyword evidence="2" id="KW-0560">Oxidoreductase</keyword>
<dbReference type="InterPro" id="IPR036291">
    <property type="entry name" value="NAD(P)-bd_dom_sf"/>
</dbReference>
<evidence type="ECO:0000256" key="3">
    <source>
        <dbReference type="RuleBase" id="RU000363"/>
    </source>
</evidence>
<dbReference type="PROSITE" id="PS00061">
    <property type="entry name" value="ADH_SHORT"/>
    <property type="match status" value="1"/>
</dbReference>
<organism evidence="4">
    <name type="scientific">uncultured Alphaproteobacteria bacterium</name>
    <dbReference type="NCBI Taxonomy" id="91750"/>
    <lineage>
        <taxon>Bacteria</taxon>
        <taxon>Pseudomonadati</taxon>
        <taxon>Pseudomonadota</taxon>
        <taxon>Alphaproteobacteria</taxon>
        <taxon>environmental samples</taxon>
    </lineage>
</organism>
<dbReference type="Gene3D" id="3.40.50.720">
    <property type="entry name" value="NAD(P)-binding Rossmann-like Domain"/>
    <property type="match status" value="1"/>
</dbReference>
<dbReference type="InterPro" id="IPR002347">
    <property type="entry name" value="SDR_fam"/>
</dbReference>
<comment type="similarity">
    <text evidence="1 3">Belongs to the short-chain dehydrogenases/reductases (SDR) family.</text>
</comment>
<name>A0A212KLF6_9PROT</name>
<protein>
    <submittedName>
        <fullName evidence="4">Dehydrogenase with different specificities</fullName>
    </submittedName>
</protein>
<dbReference type="PANTHER" id="PTHR44196">
    <property type="entry name" value="DEHYDROGENASE/REDUCTASE SDR FAMILY MEMBER 7B"/>
    <property type="match status" value="1"/>
</dbReference>
<dbReference type="InterPro" id="IPR020904">
    <property type="entry name" value="Sc_DH/Rdtase_CS"/>
</dbReference>
<dbReference type="PANTHER" id="PTHR44196:SF1">
    <property type="entry name" value="DEHYDROGENASE_REDUCTASE SDR FAMILY MEMBER 7B"/>
    <property type="match status" value="1"/>
</dbReference>
<dbReference type="AlphaFoldDB" id="A0A212KLF6"/>
<dbReference type="EMBL" id="FLUO01000003">
    <property type="protein sequence ID" value="SBW12488.1"/>
    <property type="molecule type" value="Genomic_DNA"/>
</dbReference>
<dbReference type="SUPFAM" id="SSF51735">
    <property type="entry name" value="NAD(P)-binding Rossmann-fold domains"/>
    <property type="match status" value="1"/>
</dbReference>
<reference evidence="4" key="1">
    <citation type="submission" date="2016-04" db="EMBL/GenBank/DDBJ databases">
        <authorList>
            <person name="Evans L.H."/>
            <person name="Alamgir A."/>
            <person name="Owens N."/>
            <person name="Weber N.D."/>
            <person name="Virtaneva K."/>
            <person name="Barbian K."/>
            <person name="Babar A."/>
            <person name="Rosenke K."/>
        </authorList>
    </citation>
    <scope>NUCLEOTIDE SEQUENCE</scope>
    <source>
        <strain evidence="4">86</strain>
    </source>
</reference>
<accession>A0A212KLF6</accession>
<dbReference type="GO" id="GO:0016020">
    <property type="term" value="C:membrane"/>
    <property type="evidence" value="ECO:0007669"/>
    <property type="project" value="TreeGrafter"/>
</dbReference>
<evidence type="ECO:0000256" key="2">
    <source>
        <dbReference type="ARBA" id="ARBA00023002"/>
    </source>
</evidence>
<evidence type="ECO:0000256" key="1">
    <source>
        <dbReference type="ARBA" id="ARBA00006484"/>
    </source>
</evidence>
<dbReference type="Pfam" id="PF00106">
    <property type="entry name" value="adh_short"/>
    <property type="match status" value="1"/>
</dbReference>
<gene>
    <name evidence="4" type="ORF">KL86APRO_30038</name>
</gene>
<dbReference type="PRINTS" id="PR00080">
    <property type="entry name" value="SDRFAMILY"/>
</dbReference>